<dbReference type="EMBL" id="JBHSDU010000003">
    <property type="protein sequence ID" value="MFC4310612.1"/>
    <property type="molecule type" value="Genomic_DNA"/>
</dbReference>
<comment type="caution">
    <text evidence="3">The sequence shown here is derived from an EMBL/GenBank/DDBJ whole genome shotgun (WGS) entry which is preliminary data.</text>
</comment>
<dbReference type="SUPFAM" id="SSF56112">
    <property type="entry name" value="Protein kinase-like (PK-like)"/>
    <property type="match status" value="1"/>
</dbReference>
<name>A0ABV8ST26_9GAMM</name>
<comment type="similarity">
    <text evidence="1 2">Belongs to the fructosamine kinase family.</text>
</comment>
<dbReference type="Pfam" id="PF03881">
    <property type="entry name" value="Fructosamin_kin"/>
    <property type="match status" value="1"/>
</dbReference>
<dbReference type="InterPro" id="IPR016477">
    <property type="entry name" value="Fructo-/Ketosamine-3-kinase"/>
</dbReference>
<reference evidence="4" key="1">
    <citation type="journal article" date="2019" name="Int. J. Syst. Evol. Microbiol.">
        <title>The Global Catalogue of Microorganisms (GCM) 10K type strain sequencing project: providing services to taxonomists for standard genome sequencing and annotation.</title>
        <authorList>
            <consortium name="The Broad Institute Genomics Platform"/>
            <consortium name="The Broad Institute Genome Sequencing Center for Infectious Disease"/>
            <person name="Wu L."/>
            <person name="Ma J."/>
        </authorList>
    </citation>
    <scope>NUCLEOTIDE SEQUENCE [LARGE SCALE GENOMIC DNA]</scope>
    <source>
        <strain evidence="4">CGMCC 1.10759</strain>
    </source>
</reference>
<dbReference type="PANTHER" id="PTHR12149">
    <property type="entry name" value="FRUCTOSAMINE 3 KINASE-RELATED PROTEIN"/>
    <property type="match status" value="1"/>
</dbReference>
<dbReference type="PANTHER" id="PTHR12149:SF8">
    <property type="entry name" value="PROTEIN-RIBULOSAMINE 3-KINASE"/>
    <property type="match status" value="1"/>
</dbReference>
<sequence length="290" mass="31618">MPLAAALSRALGTEVAAGSERSVGGGSINSCARFESEAGPLFVKYGEPSSLAMFQAEADGLAELAKARAVRVPNVLAVDELEGIAFLALEWIDLRGGSSSSERKLGELLAAQHRVTRDKFGWHRDNTIGSTPQSNRETGDWVEFLREQRLRPQLTLAKSNGASKELIDSSERLCEQLALFFTDYRPVPSLLHGDLWGGNWGSDASGQPVLFDPAVYFGDREADLAMTRLFGGFGASFYSAYQSAWPLDAGATSRVTLYNLYHVLNHFNLFGGGYLRQALGMIQRLLAELH</sequence>
<keyword evidence="4" id="KW-1185">Reference proteome</keyword>
<accession>A0ABV8ST26</accession>
<keyword evidence="2 3" id="KW-0418">Kinase</keyword>
<evidence type="ECO:0000313" key="3">
    <source>
        <dbReference type="EMBL" id="MFC4310612.1"/>
    </source>
</evidence>
<evidence type="ECO:0000256" key="2">
    <source>
        <dbReference type="PIRNR" id="PIRNR006221"/>
    </source>
</evidence>
<dbReference type="PIRSF" id="PIRSF006221">
    <property type="entry name" value="Ketosamine-3-kinase"/>
    <property type="match status" value="1"/>
</dbReference>
<dbReference type="GO" id="GO:0016301">
    <property type="term" value="F:kinase activity"/>
    <property type="evidence" value="ECO:0007669"/>
    <property type="project" value="UniProtKB-KW"/>
</dbReference>
<evidence type="ECO:0000313" key="4">
    <source>
        <dbReference type="Proteomes" id="UP001595904"/>
    </source>
</evidence>
<dbReference type="Proteomes" id="UP001595904">
    <property type="component" value="Unassembled WGS sequence"/>
</dbReference>
<dbReference type="Gene3D" id="3.90.1200.10">
    <property type="match status" value="1"/>
</dbReference>
<protein>
    <submittedName>
        <fullName evidence="3">Fructosamine kinase family protein</fullName>
    </submittedName>
</protein>
<organism evidence="3 4">
    <name type="scientific">Steroidobacter flavus</name>
    <dbReference type="NCBI Taxonomy" id="1842136"/>
    <lineage>
        <taxon>Bacteria</taxon>
        <taxon>Pseudomonadati</taxon>
        <taxon>Pseudomonadota</taxon>
        <taxon>Gammaproteobacteria</taxon>
        <taxon>Steroidobacterales</taxon>
        <taxon>Steroidobacteraceae</taxon>
        <taxon>Steroidobacter</taxon>
    </lineage>
</organism>
<keyword evidence="2" id="KW-0808">Transferase</keyword>
<dbReference type="RefSeq" id="WP_380598235.1">
    <property type="nucleotide sequence ID" value="NZ_JBHSDU010000003.1"/>
</dbReference>
<gene>
    <name evidence="3" type="ORF">ACFPN2_16085</name>
</gene>
<evidence type="ECO:0000256" key="1">
    <source>
        <dbReference type="ARBA" id="ARBA00009460"/>
    </source>
</evidence>
<proteinExistence type="inferred from homology"/>
<dbReference type="Gene3D" id="3.30.200.20">
    <property type="entry name" value="Phosphorylase Kinase, domain 1"/>
    <property type="match status" value="1"/>
</dbReference>
<dbReference type="InterPro" id="IPR011009">
    <property type="entry name" value="Kinase-like_dom_sf"/>
</dbReference>